<reference evidence="3 4" key="1">
    <citation type="journal article" date="2016" name="Nat. Commun.">
        <title>Thousands of microbial genomes shed light on interconnected biogeochemical processes in an aquifer system.</title>
        <authorList>
            <person name="Anantharaman K."/>
            <person name="Brown C.T."/>
            <person name="Hug L.A."/>
            <person name="Sharon I."/>
            <person name="Castelle C.J."/>
            <person name="Probst A.J."/>
            <person name="Thomas B.C."/>
            <person name="Singh A."/>
            <person name="Wilkins M.J."/>
            <person name="Karaoz U."/>
            <person name="Brodie E.L."/>
            <person name="Williams K.H."/>
            <person name="Hubbard S.S."/>
            <person name="Banfield J.F."/>
        </authorList>
    </citation>
    <scope>NUCLEOTIDE SEQUENCE [LARGE SCALE GENOMIC DNA]</scope>
</reference>
<dbReference type="InterPro" id="IPR036779">
    <property type="entry name" value="LysM_dom_sf"/>
</dbReference>
<dbReference type="InterPro" id="IPR011055">
    <property type="entry name" value="Dup_hybrid_motif"/>
</dbReference>
<evidence type="ECO:0000256" key="1">
    <source>
        <dbReference type="ARBA" id="ARBA00022729"/>
    </source>
</evidence>
<dbReference type="PANTHER" id="PTHR21666:SF289">
    <property type="entry name" value="L-ALA--D-GLU ENDOPEPTIDASE"/>
    <property type="match status" value="1"/>
</dbReference>
<dbReference type="CDD" id="cd12797">
    <property type="entry name" value="M23_peptidase"/>
    <property type="match status" value="1"/>
</dbReference>
<evidence type="ECO:0000313" key="4">
    <source>
        <dbReference type="Proteomes" id="UP000185809"/>
    </source>
</evidence>
<gene>
    <name evidence="3" type="ORF">A2995_01165</name>
</gene>
<dbReference type="SUPFAM" id="SSF51261">
    <property type="entry name" value="Duplicated hybrid motif"/>
    <property type="match status" value="1"/>
</dbReference>
<proteinExistence type="predicted"/>
<dbReference type="CDD" id="cd00118">
    <property type="entry name" value="LysM"/>
    <property type="match status" value="2"/>
</dbReference>
<dbReference type="SMART" id="SM00257">
    <property type="entry name" value="LysM"/>
    <property type="match status" value="2"/>
</dbReference>
<dbReference type="Gene3D" id="3.10.350.10">
    <property type="entry name" value="LysM domain"/>
    <property type="match status" value="2"/>
</dbReference>
<keyword evidence="1" id="KW-0732">Signal</keyword>
<dbReference type="AlphaFoldDB" id="A0A1F6WZE8"/>
<comment type="caution">
    <text evidence="3">The sequence shown here is derived from an EMBL/GenBank/DDBJ whole genome shotgun (WGS) entry which is preliminary data.</text>
</comment>
<dbReference type="Pfam" id="PF01476">
    <property type="entry name" value="LysM"/>
    <property type="match status" value="2"/>
</dbReference>
<accession>A0A1F6WZE8</accession>
<dbReference type="EMBL" id="MFUP01000014">
    <property type="protein sequence ID" value="OGI87269.1"/>
    <property type="molecule type" value="Genomic_DNA"/>
</dbReference>
<dbReference type="Gene3D" id="2.70.70.10">
    <property type="entry name" value="Glucose Permease (Domain IIA)"/>
    <property type="match status" value="1"/>
</dbReference>
<evidence type="ECO:0000313" key="3">
    <source>
        <dbReference type="EMBL" id="OGI87269.1"/>
    </source>
</evidence>
<organism evidence="3 4">
    <name type="scientific">Candidatus Nomurabacteria bacterium RIFCSPLOWO2_01_FULL_33_24</name>
    <dbReference type="NCBI Taxonomy" id="1801765"/>
    <lineage>
        <taxon>Bacteria</taxon>
        <taxon>Candidatus Nomuraibacteriota</taxon>
    </lineage>
</organism>
<feature type="domain" description="LysM" evidence="2">
    <location>
        <begin position="101"/>
        <end position="145"/>
    </location>
</feature>
<dbReference type="GO" id="GO:0004222">
    <property type="term" value="F:metalloendopeptidase activity"/>
    <property type="evidence" value="ECO:0007669"/>
    <property type="project" value="TreeGrafter"/>
</dbReference>
<dbReference type="InterPro" id="IPR050570">
    <property type="entry name" value="Cell_wall_metabolism_enzyme"/>
</dbReference>
<dbReference type="Proteomes" id="UP000185809">
    <property type="component" value="Unassembled WGS sequence"/>
</dbReference>
<feature type="domain" description="LysM" evidence="2">
    <location>
        <begin position="151"/>
        <end position="197"/>
    </location>
</feature>
<dbReference type="Pfam" id="PF01551">
    <property type="entry name" value="Peptidase_M23"/>
    <property type="match status" value="1"/>
</dbReference>
<protein>
    <recommendedName>
        <fullName evidence="2">LysM domain-containing protein</fullName>
    </recommendedName>
</protein>
<evidence type="ECO:0000259" key="2">
    <source>
        <dbReference type="PROSITE" id="PS51782"/>
    </source>
</evidence>
<dbReference type="InterPro" id="IPR016047">
    <property type="entry name" value="M23ase_b-sheet_dom"/>
</dbReference>
<dbReference type="PANTHER" id="PTHR21666">
    <property type="entry name" value="PEPTIDASE-RELATED"/>
    <property type="match status" value="1"/>
</dbReference>
<dbReference type="InterPro" id="IPR018392">
    <property type="entry name" value="LysM"/>
</dbReference>
<dbReference type="PROSITE" id="PS51782">
    <property type="entry name" value="LYSM"/>
    <property type="match status" value="2"/>
</dbReference>
<name>A0A1F6WZE8_9BACT</name>
<sequence length="350" mass="37558">MRSSLGFLVLILIIIIPFGVSAVFFSSAVNIFNFDKKNRITEEISFNSQSILLLDTEIPNMIAPFGGGDIVIIDSTLIPFSGPLGTIADLESETFSPGKINFYIVREGDTISQIAQAFDLKENTIFWANDLSSKGSIKIGQILEIPPVDGVKYTIKKGDTLGSIIKNFKVSEEGIEEISIFNDINPKALVVGEEIFIPGGVKITVKSASSTTTKASNKKGSSWGGGLEYSDYYIRPVSGGRRSQGIHGFNAVDLAVSTGTPVVASASGKVNLVRDRGYNGGYGKYIVIDHDNGTKTLYAHLNSTAINQGVNVVQGQVVGYSGNTGRSTGPHLHFEVRGAKNPEIDNSWAQ</sequence>